<dbReference type="PANTHER" id="PTHR30213:SF0">
    <property type="entry name" value="UPF0761 MEMBRANE PROTEIN YIHY"/>
    <property type="match status" value="1"/>
</dbReference>
<proteinExistence type="predicted"/>
<keyword evidence="3 6" id="KW-0812">Transmembrane</keyword>
<evidence type="ECO:0000256" key="4">
    <source>
        <dbReference type="ARBA" id="ARBA00022989"/>
    </source>
</evidence>
<name>A0ABX7YM86_9STRE</name>
<feature type="transmembrane region" description="Helical" evidence="6">
    <location>
        <begin position="33"/>
        <end position="55"/>
    </location>
</feature>
<feature type="transmembrane region" description="Helical" evidence="6">
    <location>
        <begin position="245"/>
        <end position="271"/>
    </location>
</feature>
<evidence type="ECO:0000256" key="5">
    <source>
        <dbReference type="ARBA" id="ARBA00023136"/>
    </source>
</evidence>
<dbReference type="InterPro" id="IPR017039">
    <property type="entry name" value="Virul_fac_BrkB"/>
</dbReference>
<evidence type="ECO:0000256" key="3">
    <source>
        <dbReference type="ARBA" id="ARBA00022692"/>
    </source>
</evidence>
<evidence type="ECO:0000256" key="2">
    <source>
        <dbReference type="ARBA" id="ARBA00022475"/>
    </source>
</evidence>
<organism evidence="7 8">
    <name type="scientific">Streptococcus oriscaviae</name>
    <dbReference type="NCBI Taxonomy" id="2781599"/>
    <lineage>
        <taxon>Bacteria</taxon>
        <taxon>Bacillati</taxon>
        <taxon>Bacillota</taxon>
        <taxon>Bacilli</taxon>
        <taxon>Lactobacillales</taxon>
        <taxon>Streptococcaceae</taxon>
        <taxon>Streptococcus</taxon>
    </lineage>
</organism>
<dbReference type="RefSeq" id="WP_212572213.1">
    <property type="nucleotide sequence ID" value="NZ_CP073084.1"/>
</dbReference>
<protein>
    <submittedName>
        <fullName evidence="7">YihY/virulence factor BrkB family protein</fullName>
    </submittedName>
</protein>
<feature type="transmembrane region" description="Helical" evidence="6">
    <location>
        <begin position="133"/>
        <end position="155"/>
    </location>
</feature>
<keyword evidence="5 6" id="KW-0472">Membrane</keyword>
<evidence type="ECO:0000313" key="7">
    <source>
        <dbReference type="EMBL" id="QUE54946.1"/>
    </source>
</evidence>
<feature type="transmembrane region" description="Helical" evidence="6">
    <location>
        <begin position="210"/>
        <end position="233"/>
    </location>
</feature>
<evidence type="ECO:0000256" key="1">
    <source>
        <dbReference type="ARBA" id="ARBA00004651"/>
    </source>
</evidence>
<keyword evidence="4 6" id="KW-1133">Transmembrane helix</keyword>
<dbReference type="EMBL" id="CP073084">
    <property type="protein sequence ID" value="QUE54946.1"/>
    <property type="molecule type" value="Genomic_DNA"/>
</dbReference>
<feature type="transmembrane region" description="Helical" evidence="6">
    <location>
        <begin position="184"/>
        <end position="203"/>
    </location>
</feature>
<evidence type="ECO:0000313" key="8">
    <source>
        <dbReference type="Proteomes" id="UP000677616"/>
    </source>
</evidence>
<dbReference type="PANTHER" id="PTHR30213">
    <property type="entry name" value="INNER MEMBRANE PROTEIN YHJD"/>
    <property type="match status" value="1"/>
</dbReference>
<accession>A0ABX7YM86</accession>
<keyword evidence="8" id="KW-1185">Reference proteome</keyword>
<dbReference type="Pfam" id="PF03631">
    <property type="entry name" value="Virul_fac_BrkB"/>
    <property type="match status" value="1"/>
</dbReference>
<dbReference type="PIRSF" id="PIRSF035875">
    <property type="entry name" value="RNase_BN"/>
    <property type="match status" value="1"/>
</dbReference>
<keyword evidence="2" id="KW-1003">Cell membrane</keyword>
<reference evidence="7 8" key="1">
    <citation type="submission" date="2021-04" db="EMBL/GenBank/DDBJ databases">
        <title>Complete genome sequence of a novel Streptococcus species.</title>
        <authorList>
            <person name="Teng J.L.L."/>
        </authorList>
    </citation>
    <scope>NUCLEOTIDE SEQUENCE [LARGE SCALE GENOMIC DNA]</scope>
    <source>
        <strain evidence="7 8">HKU75</strain>
    </source>
</reference>
<evidence type="ECO:0000256" key="6">
    <source>
        <dbReference type="SAM" id="Phobius"/>
    </source>
</evidence>
<comment type="subcellular location">
    <subcellularLocation>
        <location evidence="1">Cell membrane</location>
        <topology evidence="1">Multi-pass membrane protein</topology>
    </subcellularLocation>
</comment>
<gene>
    <name evidence="7" type="ORF">INT76_03420</name>
</gene>
<dbReference type="Proteomes" id="UP000677616">
    <property type="component" value="Chromosome"/>
</dbReference>
<sequence>MEKQTWFAKVRYFFSTFFSFYRSAELDVTAVAVAYYLIISIFPILMTLANLLPFLNIDAEQFLPMLKDIFPEQLYPKVSSLVISVLTQPSSSWLGFSIATTLWTISRSMTVLQKAVNKAYGVDRHRDFIISRIVGIFLGIGLQLIITLSVLMIAFGKTLLQMLQRFIQLDQGIVKTLINQSEPAVYLSLFLSLLMLYFFLPNVRIKKIRYILPGAIFVMVVMGTVGKIFGFYVEVYANRLIDFRFVTSVLFLVLMLWFIFMANVLIMGAVLNATVQSLHVEEFHARHGDVVTVLNRIKARFTDIDTETNKK</sequence>